<comment type="caution">
    <text evidence="1">The sequence shown here is derived from an EMBL/GenBank/DDBJ whole genome shotgun (WGS) entry which is preliminary data.</text>
</comment>
<dbReference type="Proteomes" id="UP000245639">
    <property type="component" value="Unassembled WGS sequence"/>
</dbReference>
<evidence type="ECO:0000313" key="1">
    <source>
        <dbReference type="EMBL" id="PVY97968.1"/>
    </source>
</evidence>
<reference evidence="1 2" key="1">
    <citation type="submission" date="2018-04" db="EMBL/GenBank/DDBJ databases">
        <title>Genomic Encyclopedia of Type Strains, Phase IV (KMG-IV): sequencing the most valuable type-strain genomes for metagenomic binning, comparative biology and taxonomic classification.</title>
        <authorList>
            <person name="Goeker M."/>
        </authorList>
    </citation>
    <scope>NUCLEOTIDE SEQUENCE [LARGE SCALE GENOMIC DNA]</scope>
    <source>
        <strain evidence="1 2">DSM 45771</strain>
    </source>
</reference>
<sequence length="52" mass="5769">MLRVHGVAREADVRYLIYENKGAFSVVRWDQPVDQQPAAAALRAGGEVARET</sequence>
<dbReference type="RefSeq" id="WP_165825941.1">
    <property type="nucleotide sequence ID" value="NZ_QEKW01000022.1"/>
</dbReference>
<protein>
    <submittedName>
        <fullName evidence="1">Uncharacterized protein</fullName>
    </submittedName>
</protein>
<proteinExistence type="predicted"/>
<gene>
    <name evidence="1" type="ORF">C8D89_12223</name>
</gene>
<keyword evidence="2" id="KW-1185">Reference proteome</keyword>
<evidence type="ECO:0000313" key="2">
    <source>
        <dbReference type="Proteomes" id="UP000245639"/>
    </source>
</evidence>
<organism evidence="1 2">
    <name type="scientific">Actinomycetospora cinnamomea</name>
    <dbReference type="NCBI Taxonomy" id="663609"/>
    <lineage>
        <taxon>Bacteria</taxon>
        <taxon>Bacillati</taxon>
        <taxon>Actinomycetota</taxon>
        <taxon>Actinomycetes</taxon>
        <taxon>Pseudonocardiales</taxon>
        <taxon>Pseudonocardiaceae</taxon>
        <taxon>Actinomycetospora</taxon>
    </lineage>
</organism>
<name>A0A2U1EDD2_9PSEU</name>
<dbReference type="AlphaFoldDB" id="A0A2U1EDD2"/>
<accession>A0A2U1EDD2</accession>
<dbReference type="EMBL" id="QEKW01000022">
    <property type="protein sequence ID" value="PVY97968.1"/>
    <property type="molecule type" value="Genomic_DNA"/>
</dbReference>